<dbReference type="Pfam" id="PF03781">
    <property type="entry name" value="FGE-sulfatase"/>
    <property type="match status" value="1"/>
</dbReference>
<protein>
    <submittedName>
        <fullName evidence="2">SUMF1/EgtB/PvdO family nonheme iron enzyme</fullName>
    </submittedName>
</protein>
<feature type="domain" description="Sulfatase-modifying factor enzyme-like" evidence="1">
    <location>
        <begin position="22"/>
        <end position="269"/>
    </location>
</feature>
<gene>
    <name evidence="2" type="ORF">QYE77_05145</name>
</gene>
<dbReference type="Gene3D" id="3.90.1580.10">
    <property type="entry name" value="paralog of FGE (formylglycine-generating enzyme)"/>
    <property type="match status" value="1"/>
</dbReference>
<dbReference type="SUPFAM" id="SSF56436">
    <property type="entry name" value="C-type lectin-like"/>
    <property type="match status" value="1"/>
</dbReference>
<dbReference type="InterPro" id="IPR051043">
    <property type="entry name" value="Sulfatase_Mod_Factor_Kinase"/>
</dbReference>
<dbReference type="RefSeq" id="WP_315624307.1">
    <property type="nucleotide sequence ID" value="NZ_JAUHMF010000001.1"/>
</dbReference>
<name>A0ABU3NLC0_9CHLR</name>
<reference evidence="2 3" key="1">
    <citation type="submission" date="2023-07" db="EMBL/GenBank/DDBJ databases">
        <title>Novel species of Thermanaerothrix with wide hydrolytic capabilities.</title>
        <authorList>
            <person name="Zayulina K.S."/>
            <person name="Podosokorskaya O.A."/>
            <person name="Elcheninov A.G."/>
        </authorList>
    </citation>
    <scope>NUCLEOTIDE SEQUENCE [LARGE SCALE GENOMIC DNA]</scope>
    <source>
        <strain evidence="2 3">4228-RoL</strain>
    </source>
</reference>
<evidence type="ECO:0000313" key="2">
    <source>
        <dbReference type="EMBL" id="MDT8897644.1"/>
    </source>
</evidence>
<comment type="caution">
    <text evidence="2">The sequence shown here is derived from an EMBL/GenBank/DDBJ whole genome shotgun (WGS) entry which is preliminary data.</text>
</comment>
<dbReference type="Proteomes" id="UP001254165">
    <property type="component" value="Unassembled WGS sequence"/>
</dbReference>
<accession>A0ABU3NLC0</accession>
<proteinExistence type="predicted"/>
<dbReference type="InterPro" id="IPR042095">
    <property type="entry name" value="SUMF_sf"/>
</dbReference>
<sequence>MAKNTRPSFLTRSKSYQIRNFRMIRIPEGPFTMGLSDEQVLFLLRSEDWAEEWQEWYDNDLFMVEQPQHIVYVPEFYIAQYPVTNADYFAFVWRTGYRMPRTWNGFYYPDGTDDHPVTGVSRHDVLAYIEWLNQETGMKYRLPTEAEWEKAARGDMDARIYPWGDEFGLWRCNTKEGGKLSTTPVGSYSPSGDSPYGVADMVGNVWEWTSSLFRPYPYSATDGREIPNDSEKYVVRGGSWYYSRKLARCTVREGVIATYTSPALGFRLALSP</sequence>
<evidence type="ECO:0000313" key="3">
    <source>
        <dbReference type="Proteomes" id="UP001254165"/>
    </source>
</evidence>
<organism evidence="2 3">
    <name type="scientific">Thermanaerothrix solaris</name>
    <dbReference type="NCBI Taxonomy" id="3058434"/>
    <lineage>
        <taxon>Bacteria</taxon>
        <taxon>Bacillati</taxon>
        <taxon>Chloroflexota</taxon>
        <taxon>Anaerolineae</taxon>
        <taxon>Anaerolineales</taxon>
        <taxon>Anaerolineaceae</taxon>
        <taxon>Thermanaerothrix</taxon>
    </lineage>
</organism>
<dbReference type="EMBL" id="JAUHMF010000001">
    <property type="protein sequence ID" value="MDT8897644.1"/>
    <property type="molecule type" value="Genomic_DNA"/>
</dbReference>
<dbReference type="InterPro" id="IPR016187">
    <property type="entry name" value="CTDL_fold"/>
</dbReference>
<dbReference type="PANTHER" id="PTHR23150:SF19">
    <property type="entry name" value="FORMYLGLYCINE-GENERATING ENZYME"/>
    <property type="match status" value="1"/>
</dbReference>
<dbReference type="PANTHER" id="PTHR23150">
    <property type="entry name" value="SULFATASE MODIFYING FACTOR 1, 2"/>
    <property type="match status" value="1"/>
</dbReference>
<evidence type="ECO:0000259" key="1">
    <source>
        <dbReference type="Pfam" id="PF03781"/>
    </source>
</evidence>
<keyword evidence="3" id="KW-1185">Reference proteome</keyword>
<dbReference type="InterPro" id="IPR005532">
    <property type="entry name" value="SUMF_dom"/>
</dbReference>